<dbReference type="EMBL" id="NAJL01000014">
    <property type="protein sequence ID" value="TKA29568.1"/>
    <property type="molecule type" value="Genomic_DNA"/>
</dbReference>
<dbReference type="Gene3D" id="3.30.420.10">
    <property type="entry name" value="Ribonuclease H-like superfamily/Ribonuclease H"/>
    <property type="match status" value="1"/>
</dbReference>
<organism evidence="4 5">
    <name type="scientific">Salinomyces thailandicus</name>
    <dbReference type="NCBI Taxonomy" id="706561"/>
    <lineage>
        <taxon>Eukaryota</taxon>
        <taxon>Fungi</taxon>
        <taxon>Dikarya</taxon>
        <taxon>Ascomycota</taxon>
        <taxon>Pezizomycotina</taxon>
        <taxon>Dothideomycetes</taxon>
        <taxon>Dothideomycetidae</taxon>
        <taxon>Mycosphaerellales</taxon>
        <taxon>Teratosphaeriaceae</taxon>
        <taxon>Salinomyces</taxon>
    </lineage>
</organism>
<accession>A0A4U0U3R5</accession>
<evidence type="ECO:0008006" key="6">
    <source>
        <dbReference type="Google" id="ProtNLM"/>
    </source>
</evidence>
<dbReference type="SUPFAM" id="SSF53098">
    <property type="entry name" value="Ribonuclease H-like"/>
    <property type="match status" value="1"/>
</dbReference>
<name>A0A4U0U3R5_9PEZI</name>
<dbReference type="Proteomes" id="UP000308549">
    <property type="component" value="Unassembled WGS sequence"/>
</dbReference>
<keyword evidence="2" id="KW-0378">Hydrolase</keyword>
<keyword evidence="5" id="KW-1185">Reference proteome</keyword>
<dbReference type="InterPro" id="IPR012337">
    <property type="entry name" value="RNaseH-like_sf"/>
</dbReference>
<dbReference type="GO" id="GO:0005634">
    <property type="term" value="C:nucleus"/>
    <property type="evidence" value="ECO:0007669"/>
    <property type="project" value="TreeGrafter"/>
</dbReference>
<evidence type="ECO:0000256" key="3">
    <source>
        <dbReference type="ARBA" id="ARBA00022839"/>
    </source>
</evidence>
<comment type="caution">
    <text evidence="4">The sequence shown here is derived from an EMBL/GenBank/DDBJ whole genome shotgun (WGS) entry which is preliminary data.</text>
</comment>
<protein>
    <recommendedName>
        <fullName evidence="6">Exonuclease domain-containing protein</fullName>
    </recommendedName>
</protein>
<sequence length="304" mass="33750">MVACNYVSAKLPDRLRTETRRIKVAQRLHEPKYVCRATQTTPRFDLLLPGEPLALDIEFQHYMATGCKGAHRLGRAAIVNSRRQTVLDVYAAYPREEGVRKIMPPERFMVNKKDLLYSNGAVPAWKVEKWIKGIAKGRKVIVHVGKHDLTAFRFEENVWAESQIIDTQIVYSHLQHDHTPGLATCAAKELGKTVQAEGHSPVEDAATSMELFQKEYPGSFDHDAVQAQVPTSSADFAVESPGVCGNRPGSYRHYGGCQDADQATIISSRAVRIPEVQDSKPELLINDEDAFPTLGAACAKAGRR</sequence>
<evidence type="ECO:0000313" key="5">
    <source>
        <dbReference type="Proteomes" id="UP000308549"/>
    </source>
</evidence>
<dbReference type="PANTHER" id="PTHR12801">
    <property type="entry name" value="RNA EXONUCLEASE REXO1 / RECO3 FAMILY MEMBER-RELATED"/>
    <property type="match status" value="1"/>
</dbReference>
<reference evidence="4 5" key="1">
    <citation type="submission" date="2017-03" db="EMBL/GenBank/DDBJ databases">
        <title>Genomes of endolithic fungi from Antarctica.</title>
        <authorList>
            <person name="Coleine C."/>
            <person name="Masonjones S."/>
            <person name="Stajich J.E."/>
        </authorList>
    </citation>
    <scope>NUCLEOTIDE SEQUENCE [LARGE SCALE GENOMIC DNA]</scope>
    <source>
        <strain evidence="4 5">CCFEE 6315</strain>
    </source>
</reference>
<evidence type="ECO:0000313" key="4">
    <source>
        <dbReference type="EMBL" id="TKA29568.1"/>
    </source>
</evidence>
<dbReference type="GO" id="GO:0003676">
    <property type="term" value="F:nucleic acid binding"/>
    <property type="evidence" value="ECO:0007669"/>
    <property type="project" value="InterPro"/>
</dbReference>
<keyword evidence="3" id="KW-0269">Exonuclease</keyword>
<evidence type="ECO:0000256" key="2">
    <source>
        <dbReference type="ARBA" id="ARBA00022801"/>
    </source>
</evidence>
<dbReference type="InterPro" id="IPR047021">
    <property type="entry name" value="REXO1/3/4-like"/>
</dbReference>
<dbReference type="OrthoDB" id="8191639at2759"/>
<dbReference type="InterPro" id="IPR036397">
    <property type="entry name" value="RNaseH_sf"/>
</dbReference>
<evidence type="ECO:0000256" key="1">
    <source>
        <dbReference type="ARBA" id="ARBA00022722"/>
    </source>
</evidence>
<dbReference type="GO" id="GO:0004527">
    <property type="term" value="F:exonuclease activity"/>
    <property type="evidence" value="ECO:0007669"/>
    <property type="project" value="UniProtKB-KW"/>
</dbReference>
<gene>
    <name evidence="4" type="ORF">B0A50_03581</name>
</gene>
<proteinExistence type="predicted"/>
<dbReference type="AlphaFoldDB" id="A0A4U0U3R5"/>
<keyword evidence="1" id="KW-0540">Nuclease</keyword>